<gene>
    <name evidence="2" type="ORF">F9L06_08915</name>
    <name evidence="3" type="ORF">IH622_11125</name>
</gene>
<dbReference type="AlphaFoldDB" id="A0A011T6Q7"/>
<sequence>MLTKDFDIRVYSSTEQLSSDWPDADDKTGSAFFVFQTKSFVRAWDATYGRRPGTQLCLTEVRQHDGTPLLFLPLSITRIYGSRVLGFIDDGVSDYNVPIVFPAAAKLSPDTTARILAAVIAAAPSHDVIAFCKMPERVEDLTNPLWQLTNKLSNASTHAISLMRPMDEIERSIQSISNIKKRDRMLQKMEGCRFLIAQTQAERRSVLQVMLRQKQRRFEETKVPGFDAHPEKRRFFEEATEQLAQHNGLHLSALAVGETILATMWSVVRNDHYCAMITTFEAGTWSKFSPGKVIILRLLHRLKADGYACFDLGFGDEGWKIGLCDRTIPLRDYIRPATLRGRTSLILARSLEWIRSTLLYKKLRPLKWRVLRKFG</sequence>
<dbReference type="Proteomes" id="UP000441102">
    <property type="component" value="Unassembled WGS sequence"/>
</dbReference>
<evidence type="ECO:0000313" key="4">
    <source>
        <dbReference type="Proteomes" id="UP000441102"/>
    </source>
</evidence>
<keyword evidence="2" id="KW-0808">Transferase</keyword>
<dbReference type="InterPro" id="IPR038740">
    <property type="entry name" value="BioF2-like_GNAT_dom"/>
</dbReference>
<dbReference type="InterPro" id="IPR016181">
    <property type="entry name" value="Acyl_CoA_acyltransferase"/>
</dbReference>
<dbReference type="RefSeq" id="WP_010658204.1">
    <property type="nucleotide sequence ID" value="NZ_CP044970.1"/>
</dbReference>
<dbReference type="GO" id="GO:0016740">
    <property type="term" value="F:transferase activity"/>
    <property type="evidence" value="ECO:0007669"/>
    <property type="project" value="UniProtKB-KW"/>
</dbReference>
<reference evidence="2 4" key="1">
    <citation type="submission" date="2019-09" db="EMBL/GenBank/DDBJ databases">
        <title>Taxonomic organization of the family Brucellaceae based on a phylogenomic approach.</title>
        <authorList>
            <person name="Leclercq S."/>
            <person name="Cloeckaert A."/>
            <person name="Zygmunt M.S."/>
        </authorList>
    </citation>
    <scope>NUCLEOTIDE SEQUENCE [LARGE SCALE GENOMIC DNA]</scope>
    <source>
        <strain evidence="2 4">CCUG 34461</strain>
    </source>
</reference>
<dbReference type="EMBL" id="WBWX01000002">
    <property type="protein sequence ID" value="KAB2801779.1"/>
    <property type="molecule type" value="Genomic_DNA"/>
</dbReference>
<accession>A0A011T6Q7</accession>
<evidence type="ECO:0000313" key="3">
    <source>
        <dbReference type="EMBL" id="MBE0561342.1"/>
    </source>
</evidence>
<reference evidence="3" key="3">
    <citation type="submission" date="2020-10" db="EMBL/GenBank/DDBJ databases">
        <title>Enrichment of novel Verrucomicrobia, Bacteroidetes and Krumholzibacteria in an oxygen-limited, methane- and iron-fed bioreactor inoculated with Bothnian Sea sediments.</title>
        <authorList>
            <person name="Martins P.D."/>
            <person name="de Jong A."/>
            <person name="Lenstra W.K."/>
            <person name="van Helmond N.A.G.M."/>
            <person name="Slomp C.P."/>
            <person name="Jetten M.S.M."/>
            <person name="Welte C.U."/>
            <person name="Rasigraf O."/>
        </authorList>
    </citation>
    <scope>NUCLEOTIDE SEQUENCE</scope>
    <source>
        <strain evidence="3">MAG47</strain>
    </source>
</reference>
<dbReference type="SUPFAM" id="SSF55729">
    <property type="entry name" value="Acyl-CoA N-acyltransferases (Nat)"/>
    <property type="match status" value="1"/>
</dbReference>
<dbReference type="Pfam" id="PF13480">
    <property type="entry name" value="Acetyltransf_6"/>
    <property type="match status" value="1"/>
</dbReference>
<evidence type="ECO:0000313" key="2">
    <source>
        <dbReference type="EMBL" id="KAB2801779.1"/>
    </source>
</evidence>
<dbReference type="EMBL" id="JACZKO010000033">
    <property type="protein sequence ID" value="MBE0561342.1"/>
    <property type="molecule type" value="Genomic_DNA"/>
</dbReference>
<feature type="domain" description="BioF2-like acetyltransferase" evidence="1">
    <location>
        <begin position="177"/>
        <end position="320"/>
    </location>
</feature>
<organism evidence="2 4">
    <name type="scientific">Brucella anthropi</name>
    <name type="common">Ochrobactrum anthropi</name>
    <dbReference type="NCBI Taxonomy" id="529"/>
    <lineage>
        <taxon>Bacteria</taxon>
        <taxon>Pseudomonadati</taxon>
        <taxon>Pseudomonadota</taxon>
        <taxon>Alphaproteobacteria</taxon>
        <taxon>Hyphomicrobiales</taxon>
        <taxon>Brucellaceae</taxon>
        <taxon>Brucella/Ochrobactrum group</taxon>
        <taxon>Brucella</taxon>
    </lineage>
</organism>
<protein>
    <submittedName>
        <fullName evidence="2">GNAT family N-acetyltransferase</fullName>
    </submittedName>
</protein>
<evidence type="ECO:0000259" key="1">
    <source>
        <dbReference type="Pfam" id="PF13480"/>
    </source>
</evidence>
<comment type="caution">
    <text evidence="2">The sequence shown here is derived from an EMBL/GenBank/DDBJ whole genome shotgun (WGS) entry which is preliminary data.</text>
</comment>
<proteinExistence type="predicted"/>
<reference evidence="3" key="2">
    <citation type="submission" date="2020-09" db="EMBL/GenBank/DDBJ databases">
        <authorList>
            <person name="Dalcin Martins P."/>
        </authorList>
    </citation>
    <scope>NUCLEOTIDE SEQUENCE</scope>
    <source>
        <strain evidence="3">MAG47</strain>
    </source>
</reference>
<name>A0A011T6Q7_BRUAN</name>
<dbReference type="Proteomes" id="UP000642265">
    <property type="component" value="Unassembled WGS sequence"/>
</dbReference>